<evidence type="ECO:0000256" key="5">
    <source>
        <dbReference type="ARBA" id="ARBA00023242"/>
    </source>
</evidence>
<dbReference type="EMBL" id="CASHTH010000268">
    <property type="protein sequence ID" value="CAI7996230.1"/>
    <property type="molecule type" value="Genomic_DNA"/>
</dbReference>
<evidence type="ECO:0000256" key="4">
    <source>
        <dbReference type="ARBA" id="ARBA00023163"/>
    </source>
</evidence>
<feature type="region of interest" description="Disordered" evidence="7">
    <location>
        <begin position="134"/>
        <end position="255"/>
    </location>
</feature>
<comment type="similarity">
    <text evidence="2 6">Belongs to the ELL/occludin family.</text>
</comment>
<feature type="compositionally biased region" description="Pro residues" evidence="7">
    <location>
        <begin position="402"/>
        <end position="415"/>
    </location>
</feature>
<evidence type="ECO:0000256" key="1">
    <source>
        <dbReference type="ARBA" id="ARBA00004123"/>
    </source>
</evidence>
<evidence type="ECO:0000259" key="8">
    <source>
        <dbReference type="PROSITE" id="PS51980"/>
    </source>
</evidence>
<proteinExistence type="inferred from homology"/>
<feature type="domain" description="OCEL" evidence="8">
    <location>
        <begin position="701"/>
        <end position="809"/>
    </location>
</feature>
<organism evidence="9 10">
    <name type="scientific">Geodia barretti</name>
    <name type="common">Barrett's horny sponge</name>
    <dbReference type="NCBI Taxonomy" id="519541"/>
    <lineage>
        <taxon>Eukaryota</taxon>
        <taxon>Metazoa</taxon>
        <taxon>Porifera</taxon>
        <taxon>Demospongiae</taxon>
        <taxon>Heteroscleromorpha</taxon>
        <taxon>Tetractinellida</taxon>
        <taxon>Astrophorina</taxon>
        <taxon>Geodiidae</taxon>
        <taxon>Geodia</taxon>
    </lineage>
</organism>
<keyword evidence="9" id="KW-0251">Elongation factor</keyword>
<feature type="compositionally biased region" description="Low complexity" evidence="7">
    <location>
        <begin position="460"/>
        <end position="473"/>
    </location>
</feature>
<dbReference type="Pfam" id="PF07303">
    <property type="entry name" value="Occludin_ELL"/>
    <property type="match status" value="1"/>
</dbReference>
<feature type="compositionally biased region" description="Polar residues" evidence="7">
    <location>
        <begin position="558"/>
        <end position="575"/>
    </location>
</feature>
<evidence type="ECO:0000256" key="3">
    <source>
        <dbReference type="ARBA" id="ARBA00023015"/>
    </source>
</evidence>
<dbReference type="GO" id="GO:0006368">
    <property type="term" value="P:transcription elongation by RNA polymerase II"/>
    <property type="evidence" value="ECO:0007669"/>
    <property type="project" value="InterPro"/>
</dbReference>
<dbReference type="InterPro" id="IPR036390">
    <property type="entry name" value="WH_DNA-bd_sf"/>
</dbReference>
<dbReference type="InterPro" id="IPR019464">
    <property type="entry name" value="ELL_N"/>
</dbReference>
<sequence>MAKSQPLKLSDLRPGVDYSVTGPQEQSERRCLFLVKLTDFSMRSIESLINSDKDACFSLWFGDGGGTIGIPGSKEYRKFVFKTSQGDIDGLECVHQALDSAKQPRLNCWGQIRYKLQVQGTEEVYKRTMKLMKETEEQKQKTRTQTINFPHSSSKGRSKKSGRPGGGRPLSKTSSPFSAPSAPPSSHSYSSGPSSSSSASGGVGGNTFSSKFSSASGTTSGGGTNTSNGPSGLGGTTSSSGKSSGGRKSSKAPHTLKERIIHLLAVKPQRRCDIINRLKKETKRGETAMSKTDSLLQEVGSVSMATPPCFLTWMLCRHGNTGCISFSSQVADVQGDMYHLKQSLFSELRVDDWPFYSDAERQLVKRRHGGGSGGGGDNFSDYMKRPSAARDPPPSKRQKLSHPPPSSTPHPPPTTHTPSSKKPSPPPSSKSSSAPRLNMPLFGMDTSNSANPSSNIEMQSFSSSVLSSHSHASNQNPSVAKPQTQYPGLIFSNFVRSSSSSLHHPSPSLPPSSSLPHPSPSLPPSSSLHHPPHSVAQSNVPDVHSSARSSTKHEHQHSQPVSTGQSGLSAGQTSLGGPPSTDGEVGVAGLLPTATGGGRLFGDLVQSGGTATSTESTTETAESAKKKKKKKNSHKTKDKGSSKVVAEGKGGLMKTSEGVREGKGMREEGGGKVEGEGEGVAVKNELMLEENGASSTTPSSMDLDLLFPPITSDATRAEYKKVFNDEYQEYLNLKGQVEVVRKEVTALSDQMTAVNKGTEEARILKRKIREKYTELEQNKTYQSQKRRYQELHTKLGHIKKLVVAYDQSH</sequence>
<dbReference type="PROSITE" id="PS51980">
    <property type="entry name" value="OCEL"/>
    <property type="match status" value="1"/>
</dbReference>
<comment type="subcellular location">
    <subcellularLocation>
        <location evidence="1">Nucleus</location>
    </subcellularLocation>
</comment>
<dbReference type="Proteomes" id="UP001174909">
    <property type="component" value="Unassembled WGS sequence"/>
</dbReference>
<feature type="compositionally biased region" description="Low complexity" evidence="7">
    <location>
        <begin position="174"/>
        <end position="218"/>
    </location>
</feature>
<keyword evidence="9" id="KW-0648">Protein biosynthesis</keyword>
<gene>
    <name evidence="9" type="ORF">GBAR_LOCUS1836</name>
</gene>
<dbReference type="PANTHER" id="PTHR23288:SF17">
    <property type="entry name" value="RNA POLYMERASE II ELONGATION FACTOR ELL"/>
    <property type="match status" value="1"/>
</dbReference>
<dbReference type="GO" id="GO:0000987">
    <property type="term" value="F:cis-regulatory region sequence-specific DNA binding"/>
    <property type="evidence" value="ECO:0007669"/>
    <property type="project" value="TreeGrafter"/>
</dbReference>
<dbReference type="InterPro" id="IPR042065">
    <property type="entry name" value="E3_ELL-like"/>
</dbReference>
<accession>A0AA35W1X6</accession>
<feature type="region of interest" description="Disordered" evidence="7">
    <location>
        <begin position="497"/>
        <end position="685"/>
    </location>
</feature>
<feature type="compositionally biased region" description="Low complexity" evidence="7">
    <location>
        <begin position="497"/>
        <end position="516"/>
    </location>
</feature>
<name>A0AA35W1X6_GEOBA</name>
<keyword evidence="5" id="KW-0539">Nucleus</keyword>
<reference evidence="9" key="1">
    <citation type="submission" date="2023-03" db="EMBL/GenBank/DDBJ databases">
        <authorList>
            <person name="Steffen K."/>
            <person name="Cardenas P."/>
        </authorList>
    </citation>
    <scope>NUCLEOTIDE SEQUENCE</scope>
</reference>
<feature type="region of interest" description="Disordered" evidence="7">
    <location>
        <begin position="366"/>
        <end position="485"/>
    </location>
</feature>
<dbReference type="SUPFAM" id="SSF46785">
    <property type="entry name" value="Winged helix' DNA-binding domain"/>
    <property type="match status" value="1"/>
</dbReference>
<comment type="caution">
    <text evidence="9">The sequence shown here is derived from an EMBL/GenBank/DDBJ whole genome shotgun (WGS) entry which is preliminary data.</text>
</comment>
<evidence type="ECO:0000256" key="7">
    <source>
        <dbReference type="SAM" id="MobiDB-lite"/>
    </source>
</evidence>
<feature type="compositionally biased region" description="Basic residues" evidence="7">
    <location>
        <begin position="625"/>
        <end position="637"/>
    </location>
</feature>
<dbReference type="Gene3D" id="1.10.10.2670">
    <property type="entry name" value="E3 ubiquitin-protein ligase"/>
    <property type="match status" value="1"/>
</dbReference>
<dbReference type="InterPro" id="IPR031176">
    <property type="entry name" value="ELL/occludin"/>
</dbReference>
<keyword evidence="3" id="KW-0805">Transcription regulation</keyword>
<feature type="compositionally biased region" description="Polar residues" evidence="7">
    <location>
        <begin position="445"/>
        <end position="459"/>
    </location>
</feature>
<evidence type="ECO:0000256" key="6">
    <source>
        <dbReference type="PROSITE-ProRule" id="PRU01324"/>
    </source>
</evidence>
<dbReference type="GO" id="GO:0032968">
    <property type="term" value="P:positive regulation of transcription elongation by RNA polymerase II"/>
    <property type="evidence" value="ECO:0007669"/>
    <property type="project" value="TreeGrafter"/>
</dbReference>
<feature type="compositionally biased region" description="Polar residues" evidence="7">
    <location>
        <begin position="474"/>
        <end position="485"/>
    </location>
</feature>
<dbReference type="Gene3D" id="6.10.140.340">
    <property type="match status" value="1"/>
</dbReference>
<keyword evidence="10" id="KW-1185">Reference proteome</keyword>
<dbReference type="GO" id="GO:0008023">
    <property type="term" value="C:transcription elongation factor complex"/>
    <property type="evidence" value="ECO:0007669"/>
    <property type="project" value="InterPro"/>
</dbReference>
<keyword evidence="4" id="KW-0804">Transcription</keyword>
<feature type="compositionally biased region" description="Low complexity" evidence="7">
    <location>
        <begin position="225"/>
        <end position="242"/>
    </location>
</feature>
<evidence type="ECO:0000256" key="2">
    <source>
        <dbReference type="ARBA" id="ARBA00009171"/>
    </source>
</evidence>
<dbReference type="SUPFAM" id="SSF144292">
    <property type="entry name" value="occludin/ELL-like"/>
    <property type="match status" value="1"/>
</dbReference>
<feature type="compositionally biased region" description="Low complexity" evidence="7">
    <location>
        <begin position="607"/>
        <end position="621"/>
    </location>
</feature>
<dbReference type="Pfam" id="PF10390">
    <property type="entry name" value="ELL"/>
    <property type="match status" value="2"/>
</dbReference>
<dbReference type="GO" id="GO:0042795">
    <property type="term" value="P:snRNA transcription by RNA polymerase II"/>
    <property type="evidence" value="ECO:0007669"/>
    <property type="project" value="TreeGrafter"/>
</dbReference>
<dbReference type="InterPro" id="IPR010844">
    <property type="entry name" value="Occludin_ELL"/>
</dbReference>
<feature type="compositionally biased region" description="Basic and acidic residues" evidence="7">
    <location>
        <begin position="657"/>
        <end position="675"/>
    </location>
</feature>
<dbReference type="GO" id="GO:0003746">
    <property type="term" value="F:translation elongation factor activity"/>
    <property type="evidence" value="ECO:0007669"/>
    <property type="project" value="UniProtKB-KW"/>
</dbReference>
<dbReference type="AlphaFoldDB" id="A0AA35W1X6"/>
<dbReference type="PANTHER" id="PTHR23288">
    <property type="entry name" value="OCCLUDIN AND RNA POLYMERASE II ELONGATION FACTOR ELL"/>
    <property type="match status" value="1"/>
</dbReference>
<evidence type="ECO:0000313" key="10">
    <source>
        <dbReference type="Proteomes" id="UP001174909"/>
    </source>
</evidence>
<evidence type="ECO:0000313" key="9">
    <source>
        <dbReference type="EMBL" id="CAI7996230.1"/>
    </source>
</evidence>
<protein>
    <submittedName>
        <fullName evidence="9">RNA polymerase II elongation factor ELL</fullName>
    </submittedName>
</protein>